<gene>
    <name evidence="3" type="ORF">VF724_21000</name>
</gene>
<keyword evidence="4" id="KW-1185">Reference proteome</keyword>
<keyword evidence="3" id="KW-0503">Monooxygenase</keyword>
<feature type="domain" description="FAD-binding" evidence="2">
    <location>
        <begin position="6"/>
        <end position="341"/>
    </location>
</feature>
<name>A0ABU5ZP63_9BACL</name>
<dbReference type="SUPFAM" id="SSF51905">
    <property type="entry name" value="FAD/NAD(P)-binding domain"/>
    <property type="match status" value="1"/>
</dbReference>
<evidence type="ECO:0000313" key="4">
    <source>
        <dbReference type="Proteomes" id="UP001310386"/>
    </source>
</evidence>
<dbReference type="PANTHER" id="PTHR43476">
    <property type="entry name" value="3-(3-HYDROXY-PHENYL)PROPIONATE/3-HYDROXYCINNAMIC ACID HYDROXYLASE"/>
    <property type="match status" value="1"/>
</dbReference>
<sequence length="396" mass="44213">MKKYNADVVIVGAGPAGAFLSYLLAREGVRTVLVERHAELDREFRGEHLHDDVAKMLKKYGLFAKIEAEGILPMKKIEFFNGRRRVMSITPDLFGIEHVGIHFPHRHMLSVLVEEADSTGSFELLMKTTVTGLLSENGQITGVKARRAGEELEIGARIVVGADGRFSAVRSYAHIPVEIRKHGYDVLWAKIPTPANWEPTMRMVLVNNTQISLFASTGGYVQIGWQIAEGSFPELSKTSFAPFIEMLIKSAPELEPYVSEHIRNWSDFVCLPVQSCVCETWVKNGLVLIGDAAHTMSPAGGIGVNAAMKDADVLVGVLTGAIRRGDCSEANLKAFEDARREEIGRMQEGQIRQEKSLQKLNSSKVLMHLFYWNMRVLDKMPWKGKLFAKMYTAQKH</sequence>
<dbReference type="PRINTS" id="PR00420">
    <property type="entry name" value="RNGMNOXGNASE"/>
</dbReference>
<dbReference type="InterPro" id="IPR036188">
    <property type="entry name" value="FAD/NAD-bd_sf"/>
</dbReference>
<dbReference type="EMBL" id="JAYJLD010000093">
    <property type="protein sequence ID" value="MEB3104092.1"/>
    <property type="molecule type" value="Genomic_DNA"/>
</dbReference>
<dbReference type="InterPro" id="IPR002938">
    <property type="entry name" value="FAD-bd"/>
</dbReference>
<dbReference type="GO" id="GO:0004497">
    <property type="term" value="F:monooxygenase activity"/>
    <property type="evidence" value="ECO:0007669"/>
    <property type="project" value="UniProtKB-KW"/>
</dbReference>
<evidence type="ECO:0000313" key="3">
    <source>
        <dbReference type="EMBL" id="MEB3104092.1"/>
    </source>
</evidence>
<dbReference type="Gene3D" id="3.50.50.60">
    <property type="entry name" value="FAD/NAD(P)-binding domain"/>
    <property type="match status" value="1"/>
</dbReference>
<comment type="caution">
    <text evidence="3">The sequence shown here is derived from an EMBL/GenBank/DDBJ whole genome shotgun (WGS) entry which is preliminary data.</text>
</comment>
<dbReference type="InterPro" id="IPR050631">
    <property type="entry name" value="PheA/TfdB_FAD_monoxygenase"/>
</dbReference>
<dbReference type="Pfam" id="PF01494">
    <property type="entry name" value="FAD_binding_3"/>
    <property type="match status" value="1"/>
</dbReference>
<dbReference type="Proteomes" id="UP001310386">
    <property type="component" value="Unassembled WGS sequence"/>
</dbReference>
<accession>A0ABU5ZP63</accession>
<protein>
    <submittedName>
        <fullName evidence="3">FAD-dependent monooxygenase</fullName>
    </submittedName>
</protein>
<dbReference type="PANTHER" id="PTHR43476:SF5">
    <property type="entry name" value="FAD-DEPENDENT MONOOXYGENASE"/>
    <property type="match status" value="1"/>
</dbReference>
<keyword evidence="1" id="KW-0560">Oxidoreductase</keyword>
<dbReference type="RefSeq" id="WP_371756218.1">
    <property type="nucleotide sequence ID" value="NZ_JAYJLD010000093.1"/>
</dbReference>
<reference evidence="3" key="1">
    <citation type="submission" date="2023-12" db="EMBL/GenBank/DDBJ databases">
        <title>Fervidustalea candida gen. nov., sp. nov., a novel member of the family Paenibacillaceae isolated from a geothermal area.</title>
        <authorList>
            <person name="Li W.-J."/>
            <person name="Jiao J.-Y."/>
            <person name="Chen Y."/>
        </authorList>
    </citation>
    <scope>NUCLEOTIDE SEQUENCE</scope>
    <source>
        <strain evidence="3">SYSU GA230002</strain>
    </source>
</reference>
<evidence type="ECO:0000259" key="2">
    <source>
        <dbReference type="Pfam" id="PF01494"/>
    </source>
</evidence>
<proteinExistence type="predicted"/>
<evidence type="ECO:0000256" key="1">
    <source>
        <dbReference type="ARBA" id="ARBA00023002"/>
    </source>
</evidence>
<organism evidence="3 4">
    <name type="scientific">Ferviditalea candida</name>
    <dbReference type="NCBI Taxonomy" id="3108399"/>
    <lineage>
        <taxon>Bacteria</taxon>
        <taxon>Bacillati</taxon>
        <taxon>Bacillota</taxon>
        <taxon>Bacilli</taxon>
        <taxon>Bacillales</taxon>
        <taxon>Paenibacillaceae</taxon>
        <taxon>Ferviditalea</taxon>
    </lineage>
</organism>